<proteinExistence type="predicted"/>
<dbReference type="AlphaFoldDB" id="A0A391NV01"/>
<comment type="caution">
    <text evidence="2">The sequence shown here is derived from an EMBL/GenBank/DDBJ whole genome shotgun (WGS) entry which is preliminary data.</text>
</comment>
<feature type="region of interest" description="Disordered" evidence="1">
    <location>
        <begin position="1"/>
        <end position="41"/>
    </location>
</feature>
<evidence type="ECO:0000313" key="2">
    <source>
        <dbReference type="EMBL" id="GCA63816.1"/>
    </source>
</evidence>
<reference evidence="2 3" key="1">
    <citation type="journal article" date="2018" name="PLoS ONE">
        <title>The draft genome of Kipferlia bialata reveals reductive genome evolution in fornicate parasites.</title>
        <authorList>
            <person name="Tanifuji G."/>
            <person name="Takabayashi S."/>
            <person name="Kume K."/>
            <person name="Takagi M."/>
            <person name="Nakayama T."/>
            <person name="Kamikawa R."/>
            <person name="Inagaki Y."/>
            <person name="Hashimoto T."/>
        </authorList>
    </citation>
    <scope>NUCLEOTIDE SEQUENCE [LARGE SCALE GENOMIC DNA]</scope>
    <source>
        <strain evidence="2">NY0173</strain>
    </source>
</reference>
<protein>
    <submittedName>
        <fullName evidence="2">Uncharacterized protein</fullName>
    </submittedName>
</protein>
<accession>A0A391NV01</accession>
<gene>
    <name evidence="2" type="ORF">KIPB_012040</name>
</gene>
<name>A0A391NV01_9EUKA</name>
<keyword evidence="3" id="KW-1185">Reference proteome</keyword>
<evidence type="ECO:0000256" key="1">
    <source>
        <dbReference type="SAM" id="MobiDB-lite"/>
    </source>
</evidence>
<dbReference type="Proteomes" id="UP000265618">
    <property type="component" value="Unassembled WGS sequence"/>
</dbReference>
<dbReference type="EMBL" id="BDIP01005158">
    <property type="protein sequence ID" value="GCA63816.1"/>
    <property type="molecule type" value="Genomic_DNA"/>
</dbReference>
<organism evidence="2 3">
    <name type="scientific">Kipferlia bialata</name>
    <dbReference type="NCBI Taxonomy" id="797122"/>
    <lineage>
        <taxon>Eukaryota</taxon>
        <taxon>Metamonada</taxon>
        <taxon>Carpediemonas-like organisms</taxon>
        <taxon>Kipferlia</taxon>
    </lineage>
</organism>
<evidence type="ECO:0000313" key="3">
    <source>
        <dbReference type="Proteomes" id="UP000265618"/>
    </source>
</evidence>
<feature type="non-terminal residue" evidence="2">
    <location>
        <position position="1"/>
    </location>
</feature>
<sequence>DEERGRGREGERERGRGGERERKEVDQYLRRVVHERDDGDR</sequence>